<dbReference type="GO" id="GO:0043590">
    <property type="term" value="C:bacterial nucleoid"/>
    <property type="evidence" value="ECO:0007669"/>
    <property type="project" value="TreeGrafter"/>
</dbReference>
<dbReference type="GO" id="GO:0006302">
    <property type="term" value="P:double-strand break repair"/>
    <property type="evidence" value="ECO:0007669"/>
    <property type="project" value="TreeGrafter"/>
</dbReference>
<dbReference type="InterPro" id="IPR022572">
    <property type="entry name" value="DNA_rep/recomb_RecO_N"/>
</dbReference>
<evidence type="ECO:0000256" key="6">
    <source>
        <dbReference type="ARBA" id="ARBA00033409"/>
    </source>
</evidence>
<dbReference type="Proteomes" id="UP000192783">
    <property type="component" value="Unassembled WGS sequence"/>
</dbReference>
<evidence type="ECO:0000256" key="1">
    <source>
        <dbReference type="ARBA" id="ARBA00007452"/>
    </source>
</evidence>
<dbReference type="InterPro" id="IPR037278">
    <property type="entry name" value="ARFGAP/RecO"/>
</dbReference>
<dbReference type="SUPFAM" id="SSF50249">
    <property type="entry name" value="Nucleic acid-binding proteins"/>
    <property type="match status" value="1"/>
</dbReference>
<name>A0A1W1WXH2_9BACT</name>
<dbReference type="NCBIfam" id="TIGR00613">
    <property type="entry name" value="reco"/>
    <property type="match status" value="1"/>
</dbReference>
<dbReference type="SUPFAM" id="SSF57863">
    <property type="entry name" value="ArfGap/RecO-like zinc finger"/>
    <property type="match status" value="1"/>
</dbReference>
<sequence>MKTIHTEAIVLHASDYGESDRIVSFYSLEAGLVRGMAKGARRSRKRFANSLEPGSRVRLSYKERRGLAWVENCKLLDAHENLRSDWFRWGHACLLCEAVLRVSPEGVSQPELFVLLRGGLERLCEDRDPWNVTALFLLRLLALNGHVPTLERCCQCGRTVQQYQAWTWNLDQGQLVCAEHGVRETAGVSLDRGSILLMRMAVAAAPEKLWRMRFRKDAAQALVRALASWVQHQSGRALKSLKILNSLGTKSLIQEERIHRGMGESF</sequence>
<evidence type="ECO:0000313" key="10">
    <source>
        <dbReference type="Proteomes" id="UP000192783"/>
    </source>
</evidence>
<dbReference type="STRING" id="1121390.SAMN02746041_00053"/>
<keyword evidence="5 7" id="KW-0234">DNA repair</keyword>
<evidence type="ECO:0000256" key="2">
    <source>
        <dbReference type="ARBA" id="ARBA00021310"/>
    </source>
</evidence>
<proteinExistence type="inferred from homology"/>
<dbReference type="Pfam" id="PF11967">
    <property type="entry name" value="RecO_N"/>
    <property type="match status" value="1"/>
</dbReference>
<dbReference type="RefSeq" id="WP_084055546.1">
    <property type="nucleotide sequence ID" value="NZ_FWXF01000001.1"/>
</dbReference>
<dbReference type="InterPro" id="IPR042242">
    <property type="entry name" value="RecO_C"/>
</dbReference>
<gene>
    <name evidence="7" type="primary">recO</name>
    <name evidence="9" type="ORF">SAMN02746041_00053</name>
</gene>
<comment type="function">
    <text evidence="7">Involved in DNA repair and RecF pathway recombination.</text>
</comment>
<reference evidence="9 10" key="1">
    <citation type="submission" date="2017-04" db="EMBL/GenBank/DDBJ databases">
        <authorList>
            <person name="Afonso C.L."/>
            <person name="Miller P.J."/>
            <person name="Scott M.A."/>
            <person name="Spackman E."/>
            <person name="Goraichik I."/>
            <person name="Dimitrov K.M."/>
            <person name="Suarez D.L."/>
            <person name="Swayne D.E."/>
        </authorList>
    </citation>
    <scope>NUCLEOTIDE SEQUENCE [LARGE SCALE GENOMIC DNA]</scope>
    <source>
        <strain evidence="9 10">DSM 13146</strain>
    </source>
</reference>
<dbReference type="EMBL" id="FWXF01000001">
    <property type="protein sequence ID" value="SMC16355.1"/>
    <property type="molecule type" value="Genomic_DNA"/>
</dbReference>
<evidence type="ECO:0000259" key="8">
    <source>
        <dbReference type="Pfam" id="PF11967"/>
    </source>
</evidence>
<dbReference type="InterPro" id="IPR012340">
    <property type="entry name" value="NA-bd_OB-fold"/>
</dbReference>
<dbReference type="PANTHER" id="PTHR33991:SF1">
    <property type="entry name" value="DNA REPAIR PROTEIN RECO"/>
    <property type="match status" value="1"/>
</dbReference>
<keyword evidence="3 7" id="KW-0227">DNA damage</keyword>
<accession>A0A1W1WXH2</accession>
<organism evidence="9 10">
    <name type="scientific">Desulfacinum hydrothermale DSM 13146</name>
    <dbReference type="NCBI Taxonomy" id="1121390"/>
    <lineage>
        <taxon>Bacteria</taxon>
        <taxon>Pseudomonadati</taxon>
        <taxon>Thermodesulfobacteriota</taxon>
        <taxon>Syntrophobacteria</taxon>
        <taxon>Syntrophobacterales</taxon>
        <taxon>Syntrophobacteraceae</taxon>
        <taxon>Desulfacinum</taxon>
    </lineage>
</organism>
<feature type="domain" description="DNA replication/recombination mediator RecO N-terminal" evidence="8">
    <location>
        <begin position="1"/>
        <end position="77"/>
    </location>
</feature>
<dbReference type="OrthoDB" id="9780797at2"/>
<dbReference type="Gene3D" id="2.40.50.140">
    <property type="entry name" value="Nucleic acid-binding proteins"/>
    <property type="match status" value="1"/>
</dbReference>
<dbReference type="AlphaFoldDB" id="A0A1W1WXH2"/>
<evidence type="ECO:0000256" key="7">
    <source>
        <dbReference type="HAMAP-Rule" id="MF_00201"/>
    </source>
</evidence>
<evidence type="ECO:0000256" key="5">
    <source>
        <dbReference type="ARBA" id="ARBA00023204"/>
    </source>
</evidence>
<dbReference type="Pfam" id="PF02565">
    <property type="entry name" value="RecO_C"/>
    <property type="match status" value="1"/>
</dbReference>
<dbReference type="GO" id="GO:0006310">
    <property type="term" value="P:DNA recombination"/>
    <property type="evidence" value="ECO:0007669"/>
    <property type="project" value="UniProtKB-UniRule"/>
</dbReference>
<dbReference type="HAMAP" id="MF_00201">
    <property type="entry name" value="RecO"/>
    <property type="match status" value="1"/>
</dbReference>
<protein>
    <recommendedName>
        <fullName evidence="2 7">DNA repair protein RecO</fullName>
    </recommendedName>
    <alternativeName>
        <fullName evidence="6 7">Recombination protein O</fullName>
    </alternativeName>
</protein>
<evidence type="ECO:0000313" key="9">
    <source>
        <dbReference type="EMBL" id="SMC16355.1"/>
    </source>
</evidence>
<dbReference type="InterPro" id="IPR003717">
    <property type="entry name" value="RecO"/>
</dbReference>
<comment type="similarity">
    <text evidence="1 7">Belongs to the RecO family.</text>
</comment>
<evidence type="ECO:0000256" key="4">
    <source>
        <dbReference type="ARBA" id="ARBA00023172"/>
    </source>
</evidence>
<keyword evidence="10" id="KW-1185">Reference proteome</keyword>
<keyword evidence="4 7" id="KW-0233">DNA recombination</keyword>
<dbReference type="Gene3D" id="1.20.1440.120">
    <property type="entry name" value="Recombination protein O, C-terminal domain"/>
    <property type="match status" value="1"/>
</dbReference>
<dbReference type="PANTHER" id="PTHR33991">
    <property type="entry name" value="DNA REPAIR PROTEIN RECO"/>
    <property type="match status" value="1"/>
</dbReference>
<evidence type="ECO:0000256" key="3">
    <source>
        <dbReference type="ARBA" id="ARBA00022763"/>
    </source>
</evidence>